<feature type="transmembrane region" description="Helical" evidence="4">
    <location>
        <begin position="136"/>
        <end position="157"/>
    </location>
</feature>
<evidence type="ECO:0000313" key="6">
    <source>
        <dbReference type="EMBL" id="MBE1566243.1"/>
    </source>
</evidence>
<dbReference type="EMBL" id="JADBEF010000001">
    <property type="protein sequence ID" value="MBE1566243.1"/>
    <property type="molecule type" value="Genomic_DNA"/>
</dbReference>
<keyword evidence="4" id="KW-0472">Membrane</keyword>
<dbReference type="Gene3D" id="3.30.565.10">
    <property type="entry name" value="Histidine kinase-like ATPase, C-terminal domain"/>
    <property type="match status" value="1"/>
</dbReference>
<reference evidence="6 7" key="1">
    <citation type="submission" date="2020-10" db="EMBL/GenBank/DDBJ databases">
        <title>Sequencing the genomes of 1000 actinobacteria strains.</title>
        <authorList>
            <person name="Klenk H.-P."/>
        </authorList>
    </citation>
    <scope>NUCLEOTIDE SEQUENCE [LARGE SCALE GENOMIC DNA]</scope>
    <source>
        <strain evidence="6 7">DSM 43748</strain>
    </source>
</reference>
<evidence type="ECO:0000256" key="1">
    <source>
        <dbReference type="ARBA" id="ARBA00022679"/>
    </source>
</evidence>
<dbReference type="InterPro" id="IPR036890">
    <property type="entry name" value="HATPase_C_sf"/>
</dbReference>
<dbReference type="Proteomes" id="UP000661607">
    <property type="component" value="Unassembled WGS sequence"/>
</dbReference>
<dbReference type="SUPFAM" id="SSF55874">
    <property type="entry name" value="ATPase domain of HSP90 chaperone/DNA topoisomerase II/histidine kinase"/>
    <property type="match status" value="1"/>
</dbReference>
<dbReference type="PANTHER" id="PTHR24421">
    <property type="entry name" value="NITRATE/NITRITE SENSOR PROTEIN NARX-RELATED"/>
    <property type="match status" value="1"/>
</dbReference>
<evidence type="ECO:0000259" key="5">
    <source>
        <dbReference type="Pfam" id="PF07730"/>
    </source>
</evidence>
<evidence type="ECO:0000256" key="4">
    <source>
        <dbReference type="SAM" id="Phobius"/>
    </source>
</evidence>
<accession>A0ABR9KW34</accession>
<proteinExistence type="predicted"/>
<name>A0ABR9KW34_9ACTN</name>
<dbReference type="Pfam" id="PF07730">
    <property type="entry name" value="HisKA_3"/>
    <property type="match status" value="1"/>
</dbReference>
<dbReference type="InterPro" id="IPR011712">
    <property type="entry name" value="Sig_transdc_His_kin_sub3_dim/P"/>
</dbReference>
<dbReference type="InterPro" id="IPR050482">
    <property type="entry name" value="Sensor_HK_TwoCompSys"/>
</dbReference>
<keyword evidence="3" id="KW-0902">Two-component regulatory system</keyword>
<dbReference type="EC" id="2.7.13.3" evidence="6"/>
<evidence type="ECO:0000256" key="2">
    <source>
        <dbReference type="ARBA" id="ARBA00022777"/>
    </source>
</evidence>
<evidence type="ECO:0000256" key="3">
    <source>
        <dbReference type="ARBA" id="ARBA00023012"/>
    </source>
</evidence>
<dbReference type="GO" id="GO:0004673">
    <property type="term" value="F:protein histidine kinase activity"/>
    <property type="evidence" value="ECO:0007669"/>
    <property type="project" value="UniProtKB-EC"/>
</dbReference>
<keyword evidence="1 6" id="KW-0808">Transferase</keyword>
<dbReference type="Gene3D" id="1.20.5.1930">
    <property type="match status" value="1"/>
</dbReference>
<feature type="transmembrane region" description="Helical" evidence="4">
    <location>
        <begin position="101"/>
        <end position="124"/>
    </location>
</feature>
<organism evidence="6 7">
    <name type="scientific">Nonomuraea africana</name>
    <dbReference type="NCBI Taxonomy" id="46171"/>
    <lineage>
        <taxon>Bacteria</taxon>
        <taxon>Bacillati</taxon>
        <taxon>Actinomycetota</taxon>
        <taxon>Actinomycetes</taxon>
        <taxon>Streptosporangiales</taxon>
        <taxon>Streptosporangiaceae</taxon>
        <taxon>Nonomuraea</taxon>
    </lineage>
</organism>
<keyword evidence="4" id="KW-0812">Transmembrane</keyword>
<feature type="transmembrane region" description="Helical" evidence="4">
    <location>
        <begin position="17"/>
        <end position="36"/>
    </location>
</feature>
<dbReference type="CDD" id="cd16917">
    <property type="entry name" value="HATPase_UhpB-NarQ-NarX-like"/>
    <property type="match status" value="1"/>
</dbReference>
<keyword evidence="2 6" id="KW-0418">Kinase</keyword>
<keyword evidence="4" id="KW-1133">Transmembrane helix</keyword>
<sequence>MSDSRTEYERLRRATKWSVAGGALLPWVGLFWTATAPGPPPPWQLVVAAVAAAVFTVVYWRAASLTVAGTHARTEVIVTGVLALLIFVMTREPEFAGVMTALGWAALAGLHVSRSTAVVMTLIATGACAAFQPYGVVFYAVTISMVVWLNRFQFWFWTVVKAALDGRDAQAKLAVTEERLRFSRDLHDVVGHSLSAIAVKSELAARLASGPAAEEMMEVRRLARESLKEIRSVVRGYRTIDLNAELRSVRAVMEAAGISCALELPEAALSDEMSTLLAWLVRESSTNVLRHSAATRCRIRVASSDGQVELTVSNDHPKPPRSTAGSGLAGMSERVAALGGVLTAGQNDGEFTVSARIPA</sequence>
<gene>
    <name evidence="6" type="ORF">H4W81_009022</name>
</gene>
<feature type="transmembrane region" description="Helical" evidence="4">
    <location>
        <begin position="42"/>
        <end position="60"/>
    </location>
</feature>
<dbReference type="RefSeq" id="WP_192780313.1">
    <property type="nucleotide sequence ID" value="NZ_BAAASY010000013.1"/>
</dbReference>
<protein>
    <submittedName>
        <fullName evidence="6">Two-component system sensor histidine kinase DesK</fullName>
        <ecNumber evidence="6">2.7.13.3</ecNumber>
    </submittedName>
</protein>
<dbReference type="PANTHER" id="PTHR24421:SF63">
    <property type="entry name" value="SENSOR HISTIDINE KINASE DESK"/>
    <property type="match status" value="1"/>
</dbReference>
<keyword evidence="7" id="KW-1185">Reference proteome</keyword>
<feature type="domain" description="Signal transduction histidine kinase subgroup 3 dimerisation and phosphoacceptor" evidence="5">
    <location>
        <begin position="178"/>
        <end position="241"/>
    </location>
</feature>
<feature type="transmembrane region" description="Helical" evidence="4">
    <location>
        <begin position="72"/>
        <end position="89"/>
    </location>
</feature>
<comment type="caution">
    <text evidence="6">The sequence shown here is derived from an EMBL/GenBank/DDBJ whole genome shotgun (WGS) entry which is preliminary data.</text>
</comment>
<evidence type="ECO:0000313" key="7">
    <source>
        <dbReference type="Proteomes" id="UP000661607"/>
    </source>
</evidence>